<evidence type="ECO:0000313" key="14">
    <source>
        <dbReference type="Proteomes" id="UP001350748"/>
    </source>
</evidence>
<comment type="subunit">
    <text evidence="3 11">Tetramer of two alpha and two beta subunits.</text>
</comment>
<dbReference type="HAMAP" id="MF_00255">
    <property type="entry name" value="Gly_tRNA_synth_beta"/>
    <property type="match status" value="1"/>
</dbReference>
<keyword evidence="6 11" id="KW-0547">Nucleotide-binding</keyword>
<evidence type="ECO:0000256" key="11">
    <source>
        <dbReference type="HAMAP-Rule" id="MF_00255"/>
    </source>
</evidence>
<keyword evidence="4 11" id="KW-0963">Cytoplasm</keyword>
<dbReference type="SUPFAM" id="SSF109604">
    <property type="entry name" value="HD-domain/PDEase-like"/>
    <property type="match status" value="1"/>
</dbReference>
<evidence type="ECO:0000256" key="9">
    <source>
        <dbReference type="ARBA" id="ARBA00023146"/>
    </source>
</evidence>
<dbReference type="PROSITE" id="PS50861">
    <property type="entry name" value="AA_TRNA_LIGASE_II_GLYAB"/>
    <property type="match status" value="1"/>
</dbReference>
<dbReference type="EMBL" id="JAZHYN010000039">
    <property type="protein sequence ID" value="MEF3367348.1"/>
    <property type="molecule type" value="Genomic_DNA"/>
</dbReference>
<evidence type="ECO:0000256" key="4">
    <source>
        <dbReference type="ARBA" id="ARBA00022490"/>
    </source>
</evidence>
<dbReference type="RefSeq" id="WP_332082395.1">
    <property type="nucleotide sequence ID" value="NZ_JAZHYN010000039.1"/>
</dbReference>
<evidence type="ECO:0000259" key="12">
    <source>
        <dbReference type="Pfam" id="PF05746"/>
    </source>
</evidence>
<keyword evidence="5 11" id="KW-0436">Ligase</keyword>
<comment type="caution">
    <text evidence="13">The sequence shown here is derived from an EMBL/GenBank/DDBJ whole genome shotgun (WGS) entry which is preliminary data.</text>
</comment>
<dbReference type="Proteomes" id="UP001350748">
    <property type="component" value="Unassembled WGS sequence"/>
</dbReference>
<evidence type="ECO:0000256" key="3">
    <source>
        <dbReference type="ARBA" id="ARBA00011209"/>
    </source>
</evidence>
<evidence type="ECO:0000256" key="1">
    <source>
        <dbReference type="ARBA" id="ARBA00004496"/>
    </source>
</evidence>
<accession>A0ABU7XJ02</accession>
<comment type="similarity">
    <text evidence="2 11">Belongs to the class-II aminoacyl-tRNA synthetase family.</text>
</comment>
<evidence type="ECO:0000256" key="7">
    <source>
        <dbReference type="ARBA" id="ARBA00022840"/>
    </source>
</evidence>
<dbReference type="Pfam" id="PF02092">
    <property type="entry name" value="tRNA_synt_2f"/>
    <property type="match status" value="1"/>
</dbReference>
<keyword evidence="7 11" id="KW-0067">ATP-binding</keyword>
<dbReference type="NCBIfam" id="TIGR00211">
    <property type="entry name" value="glyS"/>
    <property type="match status" value="1"/>
</dbReference>
<dbReference type="InterPro" id="IPR006194">
    <property type="entry name" value="Gly-tRNA-synth_heterodimer"/>
</dbReference>
<comment type="subcellular location">
    <subcellularLocation>
        <location evidence="1 11">Cytoplasm</location>
    </subcellularLocation>
</comment>
<organism evidence="13 14">
    <name type="scientific">Methylocystis borbori</name>
    <dbReference type="NCBI Taxonomy" id="3118750"/>
    <lineage>
        <taxon>Bacteria</taxon>
        <taxon>Pseudomonadati</taxon>
        <taxon>Pseudomonadota</taxon>
        <taxon>Alphaproteobacteria</taxon>
        <taxon>Hyphomicrobiales</taxon>
        <taxon>Methylocystaceae</taxon>
        <taxon>Methylocystis</taxon>
    </lineage>
</organism>
<proteinExistence type="inferred from homology"/>
<evidence type="ECO:0000256" key="5">
    <source>
        <dbReference type="ARBA" id="ARBA00022598"/>
    </source>
</evidence>
<evidence type="ECO:0000256" key="8">
    <source>
        <dbReference type="ARBA" id="ARBA00022917"/>
    </source>
</evidence>
<dbReference type="InterPro" id="IPR008909">
    <property type="entry name" value="DALR_anticod-bd"/>
</dbReference>
<sequence length="778" mass="85875">MSDLLLELFSEEIPARMQRQAADDLKRLVTNALVDRGLAYEGAAAYATPRRLALQIVGLPSRQPDLREERKGPRVGAPEAAIAGFLKSAGLAALDQARIEKDKKGAEFYLAVIERAGAQTIDVLADILPAIVKSFPWPKSMRWGAASERTDSLRWVRPLHSIVATFGPETEAPDIVRFEVDGIISGDTTYGHRFLAPQPIRAKRFEDYALSLDRAKVVIDPARRRDIILHDAKDLAFAQGLELVEDPALLEEVAGLVEWPVTLMGRFDESFLAIPPEVIRATIRVNQKCFVLRKDDALTNRFILVSNIEASDGGETVVAGNERVIAARLSDAKFFYETDLKLRLEERLPKLDNIVFHEKLGTQGERVKRIAALAKELAPIVGADAEKAERGATLCKADLVSEMVGEFPELQGLMGRYYAAAQGEDASVAAACEEHYKPQGPSDRIPTDPVSIAVALADKLDTLVGFWAIDEKPTGSKDPYALRRAALGVIRIVLENELRLTLLPIVRITHARIMETQQSIFIRKAHTLASEVDSATGREDVAEEMVTHLGSNLIPENPDHPNEPTFLEHERFRFFIDETASALLEFFVDRLKVYLRDKGARYDLIDAALGAVAEAEAPSPSPQGGAEQAPLQDDLLMITRKVEALDKFLSTDDGKNLLSGYRRAVNILKIEEKKDGPDAYAQRHAPNLRIEPQEHKLAAAIARAREETAEHLKQEDFAGAMRALSKLRAPVDAFFDDVTVNAENADLRLNRLRLLAELRRVMTGVADFGKIAGETGAA</sequence>
<dbReference type="PANTHER" id="PTHR30075:SF2">
    <property type="entry name" value="GLYCINE--TRNA LIGASE, CHLOROPLASTIC_MITOCHONDRIAL 2"/>
    <property type="match status" value="1"/>
</dbReference>
<name>A0ABU7XJ02_9HYPH</name>
<gene>
    <name evidence="11 13" type="primary">glyS</name>
    <name evidence="13" type="ORF">V3H18_12460</name>
</gene>
<feature type="domain" description="DALR anticodon binding" evidence="12">
    <location>
        <begin position="660"/>
        <end position="763"/>
    </location>
</feature>
<dbReference type="PRINTS" id="PR01045">
    <property type="entry name" value="TRNASYNTHGB"/>
</dbReference>
<keyword evidence="8 11" id="KW-0648">Protein biosynthesis</keyword>
<keyword evidence="14" id="KW-1185">Reference proteome</keyword>
<evidence type="ECO:0000313" key="13">
    <source>
        <dbReference type="EMBL" id="MEF3367348.1"/>
    </source>
</evidence>
<protein>
    <recommendedName>
        <fullName evidence="11">Glycine--tRNA ligase beta subunit</fullName>
        <ecNumber evidence="11">6.1.1.14</ecNumber>
    </recommendedName>
    <alternativeName>
        <fullName evidence="11">Glycyl-tRNA synthetase beta subunit</fullName>
        <shortName evidence="11">GlyRS</shortName>
    </alternativeName>
</protein>
<dbReference type="Pfam" id="PF05746">
    <property type="entry name" value="DALR_1"/>
    <property type="match status" value="1"/>
</dbReference>
<dbReference type="EC" id="6.1.1.14" evidence="11"/>
<dbReference type="GO" id="GO:0004820">
    <property type="term" value="F:glycine-tRNA ligase activity"/>
    <property type="evidence" value="ECO:0007669"/>
    <property type="project" value="UniProtKB-EC"/>
</dbReference>
<dbReference type="PANTHER" id="PTHR30075">
    <property type="entry name" value="GLYCYL-TRNA SYNTHETASE"/>
    <property type="match status" value="1"/>
</dbReference>
<evidence type="ECO:0000256" key="2">
    <source>
        <dbReference type="ARBA" id="ARBA00008226"/>
    </source>
</evidence>
<reference evidence="13 14" key="1">
    <citation type="submission" date="2024-02" db="EMBL/GenBank/DDBJ databases">
        <authorList>
            <person name="Grouzdev D."/>
        </authorList>
    </citation>
    <scope>NUCLEOTIDE SEQUENCE [LARGE SCALE GENOMIC DNA]</scope>
    <source>
        <strain evidence="13 14">9N</strain>
    </source>
</reference>
<keyword evidence="9 11" id="KW-0030">Aminoacyl-tRNA synthetase</keyword>
<evidence type="ECO:0000256" key="10">
    <source>
        <dbReference type="ARBA" id="ARBA00047937"/>
    </source>
</evidence>
<comment type="catalytic activity">
    <reaction evidence="10 11">
        <text>tRNA(Gly) + glycine + ATP = glycyl-tRNA(Gly) + AMP + diphosphate</text>
        <dbReference type="Rhea" id="RHEA:16013"/>
        <dbReference type="Rhea" id="RHEA-COMP:9664"/>
        <dbReference type="Rhea" id="RHEA-COMP:9683"/>
        <dbReference type="ChEBI" id="CHEBI:30616"/>
        <dbReference type="ChEBI" id="CHEBI:33019"/>
        <dbReference type="ChEBI" id="CHEBI:57305"/>
        <dbReference type="ChEBI" id="CHEBI:78442"/>
        <dbReference type="ChEBI" id="CHEBI:78522"/>
        <dbReference type="ChEBI" id="CHEBI:456215"/>
        <dbReference type="EC" id="6.1.1.14"/>
    </reaction>
</comment>
<dbReference type="InterPro" id="IPR015944">
    <property type="entry name" value="Gly-tRNA-synth_bsu"/>
</dbReference>
<evidence type="ECO:0000256" key="6">
    <source>
        <dbReference type="ARBA" id="ARBA00022741"/>
    </source>
</evidence>